<reference evidence="3" key="1">
    <citation type="submission" date="2025-08" db="UniProtKB">
        <authorList>
            <consortium name="RefSeq"/>
        </authorList>
    </citation>
    <scope>IDENTIFICATION</scope>
</reference>
<accession>A0ABM1ADF4</accession>
<evidence type="ECO:0000313" key="2">
    <source>
        <dbReference type="Proteomes" id="UP000694888"/>
    </source>
</evidence>
<name>A0ABM1ADF4_APLCA</name>
<dbReference type="Gene3D" id="1.10.287.1490">
    <property type="match status" value="1"/>
</dbReference>
<dbReference type="Proteomes" id="UP000694888">
    <property type="component" value="Unplaced"/>
</dbReference>
<evidence type="ECO:0000256" key="1">
    <source>
        <dbReference type="SAM" id="Coils"/>
    </source>
</evidence>
<sequence>MESLRGELSSLYKKQFLKLDAAENAGKDTTRMRMQLLENYVKDLNEQNEMLIQMVEETSQIRDELKCRESQKAEQLQRLKSCLTESECEIDCLRDSKADLACELSNLNSELARVTRRAEEAEKDNELLNKTLAEQEAEITKSHLELDQMDGEVTGVNDEVECLRDKLGQAMAEMEEMCQCNKQLEQCVAELKEETDNLKDEITERETEEQKIRRSSLTMDRKLSTQEQELEDMTDHLNGTTHELNETREELAACQQCVQQIKQREEELSTDLDKADCAIQSLEVEKTLLEEKFEKFKDCHNYTDDEFCQMSEELQTIQRKLREICTEKEEGDKLLEDMENELHCRTSELEELRESFRQS</sequence>
<dbReference type="SUPFAM" id="SSF57997">
    <property type="entry name" value="Tropomyosin"/>
    <property type="match status" value="1"/>
</dbReference>
<feature type="coiled-coil region" evidence="1">
    <location>
        <begin position="321"/>
        <end position="355"/>
    </location>
</feature>
<organism evidence="2 3">
    <name type="scientific">Aplysia californica</name>
    <name type="common">California sea hare</name>
    <dbReference type="NCBI Taxonomy" id="6500"/>
    <lineage>
        <taxon>Eukaryota</taxon>
        <taxon>Metazoa</taxon>
        <taxon>Spiralia</taxon>
        <taxon>Lophotrochozoa</taxon>
        <taxon>Mollusca</taxon>
        <taxon>Gastropoda</taxon>
        <taxon>Heterobranchia</taxon>
        <taxon>Euthyneura</taxon>
        <taxon>Tectipleura</taxon>
        <taxon>Aplysiida</taxon>
        <taxon>Aplysioidea</taxon>
        <taxon>Aplysiidae</taxon>
        <taxon>Aplysia</taxon>
    </lineage>
</organism>
<keyword evidence="2" id="KW-1185">Reference proteome</keyword>
<dbReference type="GeneID" id="101863237"/>
<proteinExistence type="predicted"/>
<feature type="coiled-coil region" evidence="1">
    <location>
        <begin position="90"/>
        <end position="292"/>
    </location>
</feature>
<evidence type="ECO:0000313" key="3">
    <source>
        <dbReference type="RefSeq" id="XP_012945570.1"/>
    </source>
</evidence>
<feature type="coiled-coil region" evidence="1">
    <location>
        <begin position="27"/>
        <end position="61"/>
    </location>
</feature>
<gene>
    <name evidence="3" type="primary">LOC101863237</name>
</gene>
<keyword evidence="1" id="KW-0175">Coiled coil</keyword>
<dbReference type="RefSeq" id="XP_012945570.1">
    <property type="nucleotide sequence ID" value="XM_013090116.1"/>
</dbReference>
<protein>
    <submittedName>
        <fullName evidence="3">Myosin-10</fullName>
    </submittedName>
</protein>
<feature type="non-terminal residue" evidence="3">
    <location>
        <position position="359"/>
    </location>
</feature>